<evidence type="ECO:0000313" key="1">
    <source>
        <dbReference type="EMBL" id="MED6156523.1"/>
    </source>
</evidence>
<reference evidence="1 2" key="1">
    <citation type="journal article" date="2023" name="Plants (Basel)">
        <title>Bridging the Gap: Combining Genomics and Transcriptomics Approaches to Understand Stylosanthes scabra, an Orphan Legume from the Brazilian Caatinga.</title>
        <authorList>
            <person name="Ferreira-Neto J.R.C."/>
            <person name="da Silva M.D."/>
            <person name="Binneck E."/>
            <person name="de Melo N.F."/>
            <person name="da Silva R.H."/>
            <person name="de Melo A.L.T.M."/>
            <person name="Pandolfi V."/>
            <person name="Bustamante F.O."/>
            <person name="Brasileiro-Vidal A.C."/>
            <person name="Benko-Iseppon A.M."/>
        </authorList>
    </citation>
    <scope>NUCLEOTIDE SEQUENCE [LARGE SCALE GENOMIC DNA]</scope>
    <source>
        <tissue evidence="1">Leaves</tissue>
    </source>
</reference>
<keyword evidence="2" id="KW-1185">Reference proteome</keyword>
<evidence type="ECO:0000313" key="2">
    <source>
        <dbReference type="Proteomes" id="UP001341840"/>
    </source>
</evidence>
<dbReference type="EMBL" id="JASCZI010120870">
    <property type="protein sequence ID" value="MED6156523.1"/>
    <property type="molecule type" value="Genomic_DNA"/>
</dbReference>
<sequence>MMLVVFMDKTHSRLKNQIWGMSNAFKYSKIVMVPELPENRSNQTSSSFDLRCIQIYESFFLPTLGLVFFTVIADKSAMVVELYCMAHEKDKKIRIVSQNLIKAHQNSN</sequence>
<name>A0ABU6U9L4_9FABA</name>
<proteinExistence type="predicted"/>
<accession>A0ABU6U9L4</accession>
<protein>
    <submittedName>
        <fullName evidence="1">Uncharacterized protein</fullName>
    </submittedName>
</protein>
<gene>
    <name evidence="1" type="ORF">PIB30_015176</name>
</gene>
<comment type="caution">
    <text evidence="1">The sequence shown here is derived from an EMBL/GenBank/DDBJ whole genome shotgun (WGS) entry which is preliminary data.</text>
</comment>
<organism evidence="1 2">
    <name type="scientific">Stylosanthes scabra</name>
    <dbReference type="NCBI Taxonomy" id="79078"/>
    <lineage>
        <taxon>Eukaryota</taxon>
        <taxon>Viridiplantae</taxon>
        <taxon>Streptophyta</taxon>
        <taxon>Embryophyta</taxon>
        <taxon>Tracheophyta</taxon>
        <taxon>Spermatophyta</taxon>
        <taxon>Magnoliopsida</taxon>
        <taxon>eudicotyledons</taxon>
        <taxon>Gunneridae</taxon>
        <taxon>Pentapetalae</taxon>
        <taxon>rosids</taxon>
        <taxon>fabids</taxon>
        <taxon>Fabales</taxon>
        <taxon>Fabaceae</taxon>
        <taxon>Papilionoideae</taxon>
        <taxon>50 kb inversion clade</taxon>
        <taxon>dalbergioids sensu lato</taxon>
        <taxon>Dalbergieae</taxon>
        <taxon>Pterocarpus clade</taxon>
        <taxon>Stylosanthes</taxon>
    </lineage>
</organism>
<dbReference type="Proteomes" id="UP001341840">
    <property type="component" value="Unassembled WGS sequence"/>
</dbReference>